<protein>
    <submittedName>
        <fullName evidence="2">Uncharacterized protein</fullName>
    </submittedName>
</protein>
<feature type="region of interest" description="Disordered" evidence="1">
    <location>
        <begin position="324"/>
        <end position="365"/>
    </location>
</feature>
<feature type="compositionally biased region" description="Pro residues" evidence="1">
    <location>
        <begin position="338"/>
        <end position="348"/>
    </location>
</feature>
<feature type="region of interest" description="Disordered" evidence="1">
    <location>
        <begin position="396"/>
        <end position="556"/>
    </location>
</feature>
<feature type="compositionally biased region" description="Low complexity" evidence="1">
    <location>
        <begin position="458"/>
        <end position="468"/>
    </location>
</feature>
<dbReference type="EMBL" id="QXGC01001248">
    <property type="protein sequence ID" value="KAE9207413.1"/>
    <property type="molecule type" value="Genomic_DNA"/>
</dbReference>
<organism evidence="2 3">
    <name type="scientific">Phytophthora fragariae</name>
    <dbReference type="NCBI Taxonomy" id="53985"/>
    <lineage>
        <taxon>Eukaryota</taxon>
        <taxon>Sar</taxon>
        <taxon>Stramenopiles</taxon>
        <taxon>Oomycota</taxon>
        <taxon>Peronosporomycetes</taxon>
        <taxon>Peronosporales</taxon>
        <taxon>Peronosporaceae</taxon>
        <taxon>Phytophthora</taxon>
    </lineage>
</organism>
<feature type="compositionally biased region" description="Polar residues" evidence="1">
    <location>
        <begin position="595"/>
        <end position="616"/>
    </location>
</feature>
<evidence type="ECO:0000313" key="3">
    <source>
        <dbReference type="Proteomes" id="UP000476176"/>
    </source>
</evidence>
<evidence type="ECO:0000313" key="2">
    <source>
        <dbReference type="EMBL" id="KAE9207413.1"/>
    </source>
</evidence>
<feature type="compositionally biased region" description="Basic and acidic residues" evidence="1">
    <location>
        <begin position="495"/>
        <end position="504"/>
    </location>
</feature>
<proteinExistence type="predicted"/>
<comment type="caution">
    <text evidence="2">The sequence shown here is derived from an EMBL/GenBank/DDBJ whole genome shotgun (WGS) entry which is preliminary data.</text>
</comment>
<evidence type="ECO:0000256" key="1">
    <source>
        <dbReference type="SAM" id="MobiDB-lite"/>
    </source>
</evidence>
<feature type="region of interest" description="Disordered" evidence="1">
    <location>
        <begin position="128"/>
        <end position="233"/>
    </location>
</feature>
<feature type="compositionally biased region" description="Basic residues" evidence="1">
    <location>
        <begin position="151"/>
        <end position="163"/>
    </location>
</feature>
<dbReference type="AlphaFoldDB" id="A0A6G0NGL8"/>
<feature type="region of interest" description="Disordered" evidence="1">
    <location>
        <begin position="583"/>
        <end position="670"/>
    </location>
</feature>
<accession>A0A6G0NGL8</accession>
<dbReference type="Proteomes" id="UP000476176">
    <property type="component" value="Unassembled WGS sequence"/>
</dbReference>
<name>A0A6G0NGL8_9STRA</name>
<reference evidence="2 3" key="1">
    <citation type="submission" date="2018-09" db="EMBL/GenBank/DDBJ databases">
        <title>Genomic investigation of the strawberry pathogen Phytophthora fragariae indicates pathogenicity is determined by transcriptional variation in three key races.</title>
        <authorList>
            <person name="Adams T.M."/>
            <person name="Armitage A.D."/>
            <person name="Sobczyk M.K."/>
            <person name="Bates H.J."/>
            <person name="Dunwell J.M."/>
            <person name="Nellist C.F."/>
            <person name="Harrison R.J."/>
        </authorList>
    </citation>
    <scope>NUCLEOTIDE SEQUENCE [LARGE SCALE GENOMIC DNA]</scope>
    <source>
        <strain evidence="2 3">BC-23</strain>
    </source>
</reference>
<feature type="compositionally biased region" description="Basic and acidic residues" evidence="1">
    <location>
        <begin position="512"/>
        <end position="523"/>
    </location>
</feature>
<feature type="compositionally biased region" description="Acidic residues" evidence="1">
    <location>
        <begin position="174"/>
        <end position="193"/>
    </location>
</feature>
<sequence length="687" mass="75952">MKITKRHLNEDKLAIVNRHLQKQLTLLPLSAKLQDLVIQLSNYQMKEPPDVSLKQRLRSSVDLAQDLLRYIAVNEIMSTETQSEDYQNFLLFLPVELVAKTQLSSVVCAQRLVFFRFLIDIVAAERSRLSSNSTESAPPAVTDRASSSTQARRKTIVGKRRSSSKSTIKRDSGSDDTPEGCDEPSDYPAEGDEVPSIHAAHGSVPSTFEAEVNENPGESDPFEQPIEQPGDECEKPASQLQQQLEAAIAQLRQSLPAIDSDLDQDAKIYTVNPAIRATYLAAVACQQSVHIMLENSIDVDSTMSDKLMHFIEALAAIKLQTSDQASISPPAGDDHPPQYAPKFPPPYPESTVPEENDDHSESGTVETQFPPAYAITAPSYWTFAPSIPEPKSSIAKLASKSPSNKSADLRSHFMSRDSPGVGAYNIQRGENLMFEQRPSYSFGPTGEPSNKAHAAPRSDSNASTSNSSVRKPSARSTLRQRMKSSLAFTPPTLRPPEEDQESLRVHVASQCDDSRLQESRSEDSFNDLPPHYGAVDANEAPDERPEGDEAQDLRVETEMDRALRLQQRMFMDEFVQQVVSNQDSPPHFVARVKSSADSAQRSGSRSKPYWATSQVSPGIEKLLQRQRRVPSASKPRAPSTSTHQTRPTRRKAPPSPPPRRQLDNDQHLAWAARISELYQAGASAPEQ</sequence>
<gene>
    <name evidence="2" type="ORF">PF004_g17036</name>
</gene>